<dbReference type="AlphaFoldDB" id="A0A1I4Q6A3"/>
<protein>
    <submittedName>
        <fullName evidence="1">Uncharacterized protein</fullName>
    </submittedName>
</protein>
<dbReference type="EMBL" id="FOUB01000025">
    <property type="protein sequence ID" value="SFM35577.1"/>
    <property type="molecule type" value="Genomic_DNA"/>
</dbReference>
<sequence length="195" mass="21559">MRTVSADVHQDSAISYEFISQEELKKIYANDQIQMGEKSIDNNTTPIMKNKITAWGEHKDCRTYRGGVVFAPGKKLPWDYYNSWEGFAIEPSNGANTDIVKNHIEQVMCGGDPALVKYFYDWIAKTMQPPDEPAGSALVLRGEKGTGKGTIGHFLRDCLETPILCQAPQHNAGHGDINPGFIRPGEALIAFTQSA</sequence>
<name>A0A1I4Q6A3_9PROT</name>
<organism evidence="1 2">
    <name type="scientific">Nitrosomonas communis</name>
    <dbReference type="NCBI Taxonomy" id="44574"/>
    <lineage>
        <taxon>Bacteria</taxon>
        <taxon>Pseudomonadati</taxon>
        <taxon>Pseudomonadota</taxon>
        <taxon>Betaproteobacteria</taxon>
        <taxon>Nitrosomonadales</taxon>
        <taxon>Nitrosomonadaceae</taxon>
        <taxon>Nitrosomonas</taxon>
    </lineage>
</organism>
<accession>A0A1I4Q6A3</accession>
<evidence type="ECO:0000313" key="1">
    <source>
        <dbReference type="EMBL" id="SFM35577.1"/>
    </source>
</evidence>
<dbReference type="RefSeq" id="WP_074905512.1">
    <property type="nucleotide sequence ID" value="NZ_FOUB01000025.1"/>
</dbReference>
<evidence type="ECO:0000313" key="2">
    <source>
        <dbReference type="Proteomes" id="UP000183287"/>
    </source>
</evidence>
<reference evidence="2" key="1">
    <citation type="submission" date="2016-10" db="EMBL/GenBank/DDBJ databases">
        <authorList>
            <person name="Varghese N."/>
            <person name="Submissions S."/>
        </authorList>
    </citation>
    <scope>NUCLEOTIDE SEQUENCE [LARGE SCALE GENOMIC DNA]</scope>
    <source>
        <strain evidence="2">Nm44</strain>
    </source>
</reference>
<gene>
    <name evidence="1" type="ORF">SAMN05421863_10253</name>
</gene>
<dbReference type="OrthoDB" id="784829at2"/>
<dbReference type="Proteomes" id="UP000183287">
    <property type="component" value="Unassembled WGS sequence"/>
</dbReference>
<keyword evidence="2" id="KW-1185">Reference proteome</keyword>
<proteinExistence type="predicted"/>